<dbReference type="Pfam" id="PF19992">
    <property type="entry name" value="DUF6427"/>
    <property type="match status" value="1"/>
</dbReference>
<accession>A0A2S0RC02</accession>
<dbReference type="KEGG" id="fmg:HYN48_03590"/>
<dbReference type="Proteomes" id="UP000244193">
    <property type="component" value="Chromosome"/>
</dbReference>
<dbReference type="AlphaFoldDB" id="A0A2S0RC02"/>
<keyword evidence="1" id="KW-1133">Transmembrane helix</keyword>
<feature type="transmembrane region" description="Helical" evidence="1">
    <location>
        <begin position="240"/>
        <end position="259"/>
    </location>
</feature>
<dbReference type="OrthoDB" id="1439867at2"/>
<gene>
    <name evidence="2" type="ORF">HYN48_03590</name>
</gene>
<evidence type="ECO:0008006" key="4">
    <source>
        <dbReference type="Google" id="ProtNLM"/>
    </source>
</evidence>
<dbReference type="EMBL" id="CP028811">
    <property type="protein sequence ID" value="AWA29243.1"/>
    <property type="molecule type" value="Genomic_DNA"/>
</dbReference>
<feature type="transmembrane region" description="Helical" evidence="1">
    <location>
        <begin position="162"/>
        <end position="182"/>
    </location>
</feature>
<organism evidence="2 3">
    <name type="scientific">Flavobacterium magnum</name>
    <dbReference type="NCBI Taxonomy" id="2162713"/>
    <lineage>
        <taxon>Bacteria</taxon>
        <taxon>Pseudomonadati</taxon>
        <taxon>Bacteroidota</taxon>
        <taxon>Flavobacteriia</taxon>
        <taxon>Flavobacteriales</taxon>
        <taxon>Flavobacteriaceae</taxon>
        <taxon>Flavobacterium</taxon>
    </lineage>
</organism>
<keyword evidence="3" id="KW-1185">Reference proteome</keyword>
<evidence type="ECO:0000313" key="3">
    <source>
        <dbReference type="Proteomes" id="UP000244193"/>
    </source>
</evidence>
<feature type="transmembrane region" description="Helical" evidence="1">
    <location>
        <begin position="210"/>
        <end position="228"/>
    </location>
</feature>
<feature type="transmembrane region" description="Helical" evidence="1">
    <location>
        <begin position="288"/>
        <end position="307"/>
    </location>
</feature>
<keyword evidence="1" id="KW-0812">Transmembrane</keyword>
<feature type="transmembrane region" description="Helical" evidence="1">
    <location>
        <begin position="12"/>
        <end position="34"/>
    </location>
</feature>
<name>A0A2S0RC02_9FLAO</name>
<keyword evidence="1" id="KW-0472">Membrane</keyword>
<dbReference type="RefSeq" id="WP_108369828.1">
    <property type="nucleotide sequence ID" value="NZ_CP028811.1"/>
</dbReference>
<dbReference type="InterPro" id="IPR045625">
    <property type="entry name" value="DUF6427"/>
</dbReference>
<evidence type="ECO:0000313" key="2">
    <source>
        <dbReference type="EMBL" id="AWA29243.1"/>
    </source>
</evidence>
<protein>
    <recommendedName>
        <fullName evidence="4">Beta-carotene 15,15'-monooxygenase</fullName>
    </recommendedName>
</protein>
<feature type="transmembrane region" description="Helical" evidence="1">
    <location>
        <begin position="75"/>
        <end position="105"/>
    </location>
</feature>
<feature type="transmembrane region" description="Helical" evidence="1">
    <location>
        <begin position="46"/>
        <end position="63"/>
    </location>
</feature>
<feature type="transmembrane region" description="Helical" evidence="1">
    <location>
        <begin position="125"/>
        <end position="150"/>
    </location>
</feature>
<proteinExistence type="predicted"/>
<sequence length="309" mass="34991">MITTIFSKSRPFNYVLVTVLLMICFVVIQSAHLTSIGFGLVLAKKAAFLAILISSLFITNFVTKRNGLSKDSTYPFLFFFLFLILFPSVLLDSKIVVSNFFLLLAMRRLVSLQSLITPKEKIFDASLWIFVAALFHFWAILFILLVFISVFFHVSRDYRNWILPYIAFFGVGVTYLMVAVIFNKGLIDDIISQSQIDLTFDYFTNKAQNIAFSVFAAIAFLFFAAQLLSLPSKPLILHASYKKVLFCFVIAVVVFVISPGKDNSLLVYTFMPLSIMATSYIENLKIMTVREVAMLILAATSLFSFFAQL</sequence>
<reference evidence="2 3" key="1">
    <citation type="submission" date="2018-04" db="EMBL/GenBank/DDBJ databases">
        <title>Genome sequencing of Flavobacterium sp. HYN0048.</title>
        <authorList>
            <person name="Yi H."/>
            <person name="Baek C."/>
        </authorList>
    </citation>
    <scope>NUCLEOTIDE SEQUENCE [LARGE SCALE GENOMIC DNA]</scope>
    <source>
        <strain evidence="2 3">HYN0048</strain>
    </source>
</reference>
<evidence type="ECO:0000256" key="1">
    <source>
        <dbReference type="SAM" id="Phobius"/>
    </source>
</evidence>